<evidence type="ECO:0000313" key="3">
    <source>
        <dbReference type="Proteomes" id="UP000078541"/>
    </source>
</evidence>
<dbReference type="AlphaFoldDB" id="A0A151JWB7"/>
<dbReference type="Proteomes" id="UP000078541">
    <property type="component" value="Unassembled WGS sequence"/>
</dbReference>
<proteinExistence type="predicted"/>
<reference evidence="2 3" key="1">
    <citation type="submission" date="2016-03" db="EMBL/GenBank/DDBJ databases">
        <title>Trachymyrmex septentrionalis WGS genome.</title>
        <authorList>
            <person name="Nygaard S."/>
            <person name="Hu H."/>
            <person name="Boomsma J."/>
            <person name="Zhang G."/>
        </authorList>
    </citation>
    <scope>NUCLEOTIDE SEQUENCE [LARGE SCALE GENOMIC DNA]</scope>
    <source>
        <strain evidence="2">Tsep2-gDNA-1</strain>
        <tissue evidence="2">Whole body</tissue>
    </source>
</reference>
<dbReference type="EMBL" id="KQ981659">
    <property type="protein sequence ID" value="KYN38535.1"/>
    <property type="molecule type" value="Genomic_DNA"/>
</dbReference>
<sequence length="175" mass="19198">MEVGDNRLNFLNVTLIINNNKIEFDRNYKLTFSERYLNFLSHHPISHKRSIARECSEEWRRGWARPAGKSLASAARAAKPCCRGARRAPTRSAKILPRVSKEKEEIADPPETGLQTVTDRPASRTKARLKGQASALRHDGEENRVIPPGIVTASSPIAMNGGMPGDLGAPAASTT</sequence>
<gene>
    <name evidence="2" type="ORF">ALC56_07089</name>
</gene>
<feature type="region of interest" description="Disordered" evidence="1">
    <location>
        <begin position="99"/>
        <end position="125"/>
    </location>
</feature>
<protein>
    <submittedName>
        <fullName evidence="2">Uncharacterized protein</fullName>
    </submittedName>
</protein>
<evidence type="ECO:0000256" key="1">
    <source>
        <dbReference type="SAM" id="MobiDB-lite"/>
    </source>
</evidence>
<organism evidence="2 3">
    <name type="scientific">Trachymyrmex septentrionalis</name>
    <dbReference type="NCBI Taxonomy" id="34720"/>
    <lineage>
        <taxon>Eukaryota</taxon>
        <taxon>Metazoa</taxon>
        <taxon>Ecdysozoa</taxon>
        <taxon>Arthropoda</taxon>
        <taxon>Hexapoda</taxon>
        <taxon>Insecta</taxon>
        <taxon>Pterygota</taxon>
        <taxon>Neoptera</taxon>
        <taxon>Endopterygota</taxon>
        <taxon>Hymenoptera</taxon>
        <taxon>Apocrita</taxon>
        <taxon>Aculeata</taxon>
        <taxon>Formicoidea</taxon>
        <taxon>Formicidae</taxon>
        <taxon>Myrmicinae</taxon>
        <taxon>Trachymyrmex</taxon>
    </lineage>
</organism>
<feature type="region of interest" description="Disordered" evidence="1">
    <location>
        <begin position="155"/>
        <end position="175"/>
    </location>
</feature>
<name>A0A151JWB7_9HYME</name>
<keyword evidence="3" id="KW-1185">Reference proteome</keyword>
<accession>A0A151JWB7</accession>
<evidence type="ECO:0000313" key="2">
    <source>
        <dbReference type="EMBL" id="KYN38535.1"/>
    </source>
</evidence>